<feature type="transmembrane region" description="Helical" evidence="1">
    <location>
        <begin position="117"/>
        <end position="138"/>
    </location>
</feature>
<accession>A0A554VQ10</accession>
<feature type="transmembrane region" description="Helical" evidence="1">
    <location>
        <begin position="12"/>
        <end position="29"/>
    </location>
</feature>
<gene>
    <name evidence="3" type="ORF">FOF46_04545</name>
</gene>
<dbReference type="InterPro" id="IPR036890">
    <property type="entry name" value="HATPase_C_sf"/>
</dbReference>
<dbReference type="Pfam" id="PF06580">
    <property type="entry name" value="His_kinase"/>
    <property type="match status" value="1"/>
</dbReference>
<name>A0A554VQ10_9FLAO</name>
<dbReference type="InterPro" id="IPR050640">
    <property type="entry name" value="Bact_2-comp_sensor_kinase"/>
</dbReference>
<keyword evidence="1" id="KW-0812">Transmembrane</keyword>
<feature type="domain" description="Signal transduction histidine kinase internal region" evidence="2">
    <location>
        <begin position="157"/>
        <end position="235"/>
    </location>
</feature>
<keyword evidence="3" id="KW-0418">Kinase</keyword>
<keyword evidence="1" id="KW-1133">Transmembrane helix</keyword>
<proteinExistence type="predicted"/>
<evidence type="ECO:0000256" key="1">
    <source>
        <dbReference type="SAM" id="Phobius"/>
    </source>
</evidence>
<comment type="caution">
    <text evidence="3">The sequence shown here is derived from an EMBL/GenBank/DDBJ whole genome shotgun (WGS) entry which is preliminary data.</text>
</comment>
<dbReference type="EMBL" id="VLNR01000006">
    <property type="protein sequence ID" value="TSE10567.1"/>
    <property type="molecule type" value="Genomic_DNA"/>
</dbReference>
<dbReference type="InterPro" id="IPR010559">
    <property type="entry name" value="Sig_transdc_His_kin_internal"/>
</dbReference>
<evidence type="ECO:0000259" key="2">
    <source>
        <dbReference type="Pfam" id="PF06580"/>
    </source>
</evidence>
<sequence length="343" mass="40611">MGNGVHKTIKRIYHLYFWIVYFLFNWVRWGSYFNDYWYSLKSNLVEFPLHLIIVYFNIYYLVPKFILKKKYVGYLVALCIALGVHYVLRSGLNFWLVTEDIWPEVQGKLNPFGFNHIVAVTIGELYVIGLTSAIKFTVDFVTEQNKNKHLSELQYKTELKYLKAQIQPHFFFNTLNSLYALTIQKSEKATDLVLKLSNFMRYVIYETSQKKLPLLQEIDHIDNYIELEKMRHCDRVISNVDISGNIDDVKVVPMLFLPFIENAFKHGLRDNDRMELSISFERNGNELIFISKNNYEEQLEIEKSNGIGIKNVKRRLQILYPKNFTLNISRKNNEYSILLKIPI</sequence>
<dbReference type="PANTHER" id="PTHR34220">
    <property type="entry name" value="SENSOR HISTIDINE KINASE YPDA"/>
    <property type="match status" value="1"/>
</dbReference>
<evidence type="ECO:0000313" key="3">
    <source>
        <dbReference type="EMBL" id="TSE10567.1"/>
    </source>
</evidence>
<dbReference type="OrthoDB" id="9809908at2"/>
<dbReference type="PANTHER" id="PTHR34220:SF7">
    <property type="entry name" value="SENSOR HISTIDINE KINASE YPDA"/>
    <property type="match status" value="1"/>
</dbReference>
<dbReference type="GO" id="GO:0016020">
    <property type="term" value="C:membrane"/>
    <property type="evidence" value="ECO:0007669"/>
    <property type="project" value="InterPro"/>
</dbReference>
<protein>
    <submittedName>
        <fullName evidence="3">Histidine kinase</fullName>
    </submittedName>
</protein>
<dbReference type="Proteomes" id="UP000318833">
    <property type="component" value="Unassembled WGS sequence"/>
</dbReference>
<dbReference type="Gene3D" id="3.30.565.10">
    <property type="entry name" value="Histidine kinase-like ATPase, C-terminal domain"/>
    <property type="match status" value="1"/>
</dbReference>
<keyword evidence="4" id="KW-1185">Reference proteome</keyword>
<dbReference type="AlphaFoldDB" id="A0A554VQ10"/>
<dbReference type="GO" id="GO:0000155">
    <property type="term" value="F:phosphorelay sensor kinase activity"/>
    <property type="evidence" value="ECO:0007669"/>
    <property type="project" value="InterPro"/>
</dbReference>
<reference evidence="3 4" key="1">
    <citation type="submission" date="2019-07" db="EMBL/GenBank/DDBJ databases">
        <title>The draft genome sequence of Aquimarina algiphila M91.</title>
        <authorList>
            <person name="Meng X."/>
        </authorList>
    </citation>
    <scope>NUCLEOTIDE SEQUENCE [LARGE SCALE GENOMIC DNA]</scope>
    <source>
        <strain evidence="3 4">M91</strain>
    </source>
</reference>
<evidence type="ECO:0000313" key="4">
    <source>
        <dbReference type="Proteomes" id="UP000318833"/>
    </source>
</evidence>
<feature type="transmembrane region" description="Helical" evidence="1">
    <location>
        <begin position="74"/>
        <end position="97"/>
    </location>
</feature>
<dbReference type="RefSeq" id="WP_109434506.1">
    <property type="nucleotide sequence ID" value="NZ_CANLFO010000002.1"/>
</dbReference>
<feature type="transmembrane region" description="Helical" evidence="1">
    <location>
        <begin position="49"/>
        <end position="67"/>
    </location>
</feature>
<organism evidence="3 4">
    <name type="scientific">Aquimarina algiphila</name>
    <dbReference type="NCBI Taxonomy" id="2047982"/>
    <lineage>
        <taxon>Bacteria</taxon>
        <taxon>Pseudomonadati</taxon>
        <taxon>Bacteroidota</taxon>
        <taxon>Flavobacteriia</taxon>
        <taxon>Flavobacteriales</taxon>
        <taxon>Flavobacteriaceae</taxon>
        <taxon>Aquimarina</taxon>
    </lineage>
</organism>
<keyword evidence="3" id="KW-0808">Transferase</keyword>
<keyword evidence="1" id="KW-0472">Membrane</keyword>